<proteinExistence type="predicted"/>
<accession>A0A9X0DG72</accession>
<evidence type="ECO:0000313" key="2">
    <source>
        <dbReference type="EMBL" id="KAJ8061275.1"/>
    </source>
</evidence>
<comment type="caution">
    <text evidence="2">The sequence shown here is derived from an EMBL/GenBank/DDBJ whole genome shotgun (WGS) entry which is preliminary data.</text>
</comment>
<dbReference type="EMBL" id="JAPEIS010000012">
    <property type="protein sequence ID" value="KAJ8061275.1"/>
    <property type="molecule type" value="Genomic_DNA"/>
</dbReference>
<dbReference type="InterPro" id="IPR000477">
    <property type="entry name" value="RT_dom"/>
</dbReference>
<organism evidence="2 3">
    <name type="scientific">Sclerotinia nivalis</name>
    <dbReference type="NCBI Taxonomy" id="352851"/>
    <lineage>
        <taxon>Eukaryota</taxon>
        <taxon>Fungi</taxon>
        <taxon>Dikarya</taxon>
        <taxon>Ascomycota</taxon>
        <taxon>Pezizomycotina</taxon>
        <taxon>Leotiomycetes</taxon>
        <taxon>Helotiales</taxon>
        <taxon>Sclerotiniaceae</taxon>
        <taxon>Sclerotinia</taxon>
    </lineage>
</organism>
<evidence type="ECO:0000259" key="1">
    <source>
        <dbReference type="PROSITE" id="PS50878"/>
    </source>
</evidence>
<sequence>MDDDISAEARIRKRGVPGAHALSAVCGETTLFCLDYAVNQSTDGAQLYRMHDDFWFWSPSQQFVVKGWKSILKFSEVMGVTLNKGKTGSVRITSSKTNESIDPSLPTGDIRWGFLKLDPITGHFTIDQSMVDEHVSELQS</sequence>
<dbReference type="OrthoDB" id="74545at2759"/>
<dbReference type="Proteomes" id="UP001152300">
    <property type="component" value="Unassembled WGS sequence"/>
</dbReference>
<dbReference type="PANTHER" id="PTHR37015:SF2">
    <property type="entry name" value="REVERSE TRANSCRIPTASE DOMAIN-CONTAINING PROTEIN"/>
    <property type="match status" value="1"/>
</dbReference>
<feature type="domain" description="Reverse transcriptase" evidence="1">
    <location>
        <begin position="1"/>
        <end position="117"/>
    </location>
</feature>
<name>A0A9X0DG72_9HELO</name>
<dbReference type="PANTHER" id="PTHR37015">
    <property type="entry name" value="REVERSE TRANSCRIPTASE DOMAIN-CONTAINING PROTEIN"/>
    <property type="match status" value="1"/>
</dbReference>
<evidence type="ECO:0000313" key="3">
    <source>
        <dbReference type="Proteomes" id="UP001152300"/>
    </source>
</evidence>
<reference evidence="2" key="1">
    <citation type="submission" date="2022-11" db="EMBL/GenBank/DDBJ databases">
        <title>Genome Resource of Sclerotinia nivalis Strain SnTB1, a Plant Pathogen Isolated from American Ginseng.</title>
        <authorList>
            <person name="Fan S."/>
        </authorList>
    </citation>
    <scope>NUCLEOTIDE SEQUENCE</scope>
    <source>
        <strain evidence="2">SnTB1</strain>
    </source>
</reference>
<protein>
    <recommendedName>
        <fullName evidence="1">Reverse transcriptase domain-containing protein</fullName>
    </recommendedName>
</protein>
<dbReference type="PROSITE" id="PS50878">
    <property type="entry name" value="RT_POL"/>
    <property type="match status" value="1"/>
</dbReference>
<gene>
    <name evidence="2" type="ORF">OCU04_010340</name>
</gene>
<keyword evidence="3" id="KW-1185">Reference proteome</keyword>
<dbReference type="AlphaFoldDB" id="A0A9X0DG72"/>